<dbReference type="AlphaFoldDB" id="N0B2M7"/>
<accession>N0B2M7</accession>
<name>N0B2M7_9HYPH</name>
<protein>
    <recommendedName>
        <fullName evidence="6">Ribosomal RNA small subunit methyltransferase H</fullName>
        <ecNumber evidence="6">2.1.1.199</ecNumber>
    </recommendedName>
    <alternativeName>
        <fullName evidence="6">16S rRNA m(4)C1402 methyltransferase</fullName>
    </alternativeName>
    <alternativeName>
        <fullName evidence="6">rRNA (cytosine-N(4)-)-methyltransferase RsmH</fullName>
    </alternativeName>
</protein>
<dbReference type="STRING" id="670307.HYPDE_23708"/>
<comment type="similarity">
    <text evidence="1 6">Belongs to the methyltransferase superfamily. RsmH family.</text>
</comment>
<dbReference type="HAMAP" id="MF_01007">
    <property type="entry name" value="16SrRNA_methyltr_H"/>
    <property type="match status" value="1"/>
</dbReference>
<dbReference type="PIRSF" id="PIRSF004486">
    <property type="entry name" value="MraW"/>
    <property type="match status" value="1"/>
</dbReference>
<dbReference type="PANTHER" id="PTHR11265:SF0">
    <property type="entry name" value="12S RRNA N4-METHYLCYTIDINE METHYLTRANSFERASE"/>
    <property type="match status" value="1"/>
</dbReference>
<dbReference type="EMBL" id="CP005587">
    <property type="protein sequence ID" value="AGK56427.1"/>
    <property type="molecule type" value="Genomic_DNA"/>
</dbReference>
<dbReference type="SUPFAM" id="SSF81799">
    <property type="entry name" value="Putative methyltransferase TM0872, insert domain"/>
    <property type="match status" value="1"/>
</dbReference>
<dbReference type="SUPFAM" id="SSF53335">
    <property type="entry name" value="S-adenosyl-L-methionine-dependent methyltransferases"/>
    <property type="match status" value="1"/>
</dbReference>
<evidence type="ECO:0000256" key="4">
    <source>
        <dbReference type="ARBA" id="ARBA00022679"/>
    </source>
</evidence>
<dbReference type="InterPro" id="IPR002903">
    <property type="entry name" value="RsmH"/>
</dbReference>
<dbReference type="GO" id="GO:0071424">
    <property type="term" value="F:rRNA (cytosine-N4-)-methyltransferase activity"/>
    <property type="evidence" value="ECO:0007669"/>
    <property type="project" value="UniProtKB-UniRule"/>
</dbReference>
<evidence type="ECO:0000256" key="2">
    <source>
        <dbReference type="ARBA" id="ARBA00022552"/>
    </source>
</evidence>
<dbReference type="NCBIfam" id="TIGR00006">
    <property type="entry name" value="16S rRNA (cytosine(1402)-N(4))-methyltransferase RsmH"/>
    <property type="match status" value="1"/>
</dbReference>
<dbReference type="OrthoDB" id="9806637at2"/>
<dbReference type="GO" id="GO:0070475">
    <property type="term" value="P:rRNA base methylation"/>
    <property type="evidence" value="ECO:0007669"/>
    <property type="project" value="UniProtKB-UniRule"/>
</dbReference>
<feature type="region of interest" description="Disordered" evidence="7">
    <location>
        <begin position="1"/>
        <end position="21"/>
    </location>
</feature>
<reference evidence="8 9" key="1">
    <citation type="journal article" date="2013" name="Genome Announc.">
        <title>Genome sequences for three denitrifying bacterial strains isolated from a uranium- and nitrate-contaminated subsurface environment.</title>
        <authorList>
            <person name="Venkatramanan R."/>
            <person name="Prakash O."/>
            <person name="Woyke T."/>
            <person name="Chain P."/>
            <person name="Goodwin L.A."/>
            <person name="Watson D."/>
            <person name="Brooks S."/>
            <person name="Kostka J.E."/>
            <person name="Green S.J."/>
        </authorList>
    </citation>
    <scope>NUCLEOTIDE SEQUENCE [LARGE SCALE GENOMIC DNA]</scope>
    <source>
        <strain evidence="8 9">1NES1</strain>
    </source>
</reference>
<dbReference type="Gene3D" id="1.10.150.170">
    <property type="entry name" value="Putative methyltransferase TM0872, insert domain"/>
    <property type="match status" value="1"/>
</dbReference>
<keyword evidence="9" id="KW-1185">Reference proteome</keyword>
<keyword evidence="3 6" id="KW-0489">Methyltransferase</keyword>
<dbReference type="KEGG" id="hdt:HYPDE_23708"/>
<gene>
    <name evidence="6" type="primary">rsmH</name>
    <name evidence="8" type="ORF">HYPDE_23708</name>
</gene>
<dbReference type="GO" id="GO:0005737">
    <property type="term" value="C:cytoplasm"/>
    <property type="evidence" value="ECO:0007669"/>
    <property type="project" value="UniProtKB-SubCell"/>
</dbReference>
<sequence length="345" mass="37432">MTRGGEAEGASLGPAEKPPRHIPVLRSEVLETLAPKDGEIYIDGTFGAGGYTRAILEAANCRVLALDRDPNAIQGAAPLQAEFGERLILVESPFSRLDKVAQDSLGASQVDGVVLDIGVSSMQLDDAERGFSFQHDGPLDMRMSGDGPTVADFINTAAEEKIANVIYAFGEERRSRAIARAIVKQRAEKPFARTLELAETVSRVFHGRKIDGRHPATRTFQGLRIFINDELGELASALSAAERILKPGGRLVVVSFHSLEDRIVKKFIAERSGKTSSVSRHLPTESIKSAAPSFRIVNSRPLTPSKGELDVNPRARSARLRAAFRTEAGPWPLNLETLGFPDSED</sequence>
<comment type="function">
    <text evidence="6">Specifically methylates the N4 position of cytidine in position 1402 (C1402) of 16S rRNA.</text>
</comment>
<dbReference type="Pfam" id="PF01795">
    <property type="entry name" value="Methyltransf_5"/>
    <property type="match status" value="1"/>
</dbReference>
<dbReference type="Gene3D" id="3.40.50.150">
    <property type="entry name" value="Vaccinia Virus protein VP39"/>
    <property type="match status" value="1"/>
</dbReference>
<dbReference type="HOGENOM" id="CLU_038422_1_1_5"/>
<evidence type="ECO:0000256" key="3">
    <source>
        <dbReference type="ARBA" id="ARBA00022603"/>
    </source>
</evidence>
<evidence type="ECO:0000313" key="9">
    <source>
        <dbReference type="Proteomes" id="UP000005952"/>
    </source>
</evidence>
<dbReference type="InterPro" id="IPR029063">
    <property type="entry name" value="SAM-dependent_MTases_sf"/>
</dbReference>
<dbReference type="EC" id="2.1.1.199" evidence="6"/>
<dbReference type="CDD" id="cd02440">
    <property type="entry name" value="AdoMet_MTases"/>
    <property type="match status" value="1"/>
</dbReference>
<comment type="catalytic activity">
    <reaction evidence="6">
        <text>cytidine(1402) in 16S rRNA + S-adenosyl-L-methionine = N(4)-methylcytidine(1402) in 16S rRNA + S-adenosyl-L-homocysteine + H(+)</text>
        <dbReference type="Rhea" id="RHEA:42928"/>
        <dbReference type="Rhea" id="RHEA-COMP:10286"/>
        <dbReference type="Rhea" id="RHEA-COMP:10287"/>
        <dbReference type="ChEBI" id="CHEBI:15378"/>
        <dbReference type="ChEBI" id="CHEBI:57856"/>
        <dbReference type="ChEBI" id="CHEBI:59789"/>
        <dbReference type="ChEBI" id="CHEBI:74506"/>
        <dbReference type="ChEBI" id="CHEBI:82748"/>
        <dbReference type="EC" id="2.1.1.199"/>
    </reaction>
</comment>
<dbReference type="eggNOG" id="COG0275">
    <property type="taxonomic scope" value="Bacteria"/>
</dbReference>
<dbReference type="Proteomes" id="UP000005952">
    <property type="component" value="Chromosome"/>
</dbReference>
<keyword evidence="6" id="KW-0963">Cytoplasm</keyword>
<keyword evidence="4 6" id="KW-0808">Transferase</keyword>
<evidence type="ECO:0000256" key="6">
    <source>
        <dbReference type="HAMAP-Rule" id="MF_01007"/>
    </source>
</evidence>
<evidence type="ECO:0000256" key="7">
    <source>
        <dbReference type="SAM" id="MobiDB-lite"/>
    </source>
</evidence>
<dbReference type="InterPro" id="IPR023397">
    <property type="entry name" value="SAM-dep_MeTrfase_MraW_recog"/>
</dbReference>
<dbReference type="RefSeq" id="WP_015596465.1">
    <property type="nucleotide sequence ID" value="NC_021172.1"/>
</dbReference>
<dbReference type="PANTHER" id="PTHR11265">
    <property type="entry name" value="S-ADENOSYL-METHYLTRANSFERASE MRAW"/>
    <property type="match status" value="1"/>
</dbReference>
<feature type="binding site" evidence="6">
    <location>
        <position position="116"/>
    </location>
    <ligand>
        <name>S-adenosyl-L-methionine</name>
        <dbReference type="ChEBI" id="CHEBI:59789"/>
    </ligand>
</feature>
<feature type="binding site" evidence="6">
    <location>
        <position position="94"/>
    </location>
    <ligand>
        <name>S-adenosyl-L-methionine</name>
        <dbReference type="ChEBI" id="CHEBI:59789"/>
    </ligand>
</feature>
<proteinExistence type="inferred from homology"/>
<keyword evidence="2 6" id="KW-0698">rRNA processing</keyword>
<feature type="binding site" evidence="6">
    <location>
        <begin position="49"/>
        <end position="51"/>
    </location>
    <ligand>
        <name>S-adenosyl-L-methionine</name>
        <dbReference type="ChEBI" id="CHEBI:59789"/>
    </ligand>
</feature>
<comment type="subcellular location">
    <subcellularLocation>
        <location evidence="6">Cytoplasm</location>
    </subcellularLocation>
</comment>
<organism evidence="8 9">
    <name type="scientific">Hyphomicrobium denitrificans 1NES1</name>
    <dbReference type="NCBI Taxonomy" id="670307"/>
    <lineage>
        <taxon>Bacteria</taxon>
        <taxon>Pseudomonadati</taxon>
        <taxon>Pseudomonadota</taxon>
        <taxon>Alphaproteobacteria</taxon>
        <taxon>Hyphomicrobiales</taxon>
        <taxon>Hyphomicrobiaceae</taxon>
        <taxon>Hyphomicrobium</taxon>
    </lineage>
</organism>
<evidence type="ECO:0000256" key="5">
    <source>
        <dbReference type="ARBA" id="ARBA00022691"/>
    </source>
</evidence>
<feature type="binding site" evidence="6">
    <location>
        <position position="67"/>
    </location>
    <ligand>
        <name>S-adenosyl-L-methionine</name>
        <dbReference type="ChEBI" id="CHEBI:59789"/>
    </ligand>
</feature>
<feature type="binding site" evidence="6">
    <location>
        <position position="123"/>
    </location>
    <ligand>
        <name>S-adenosyl-L-methionine</name>
        <dbReference type="ChEBI" id="CHEBI:59789"/>
    </ligand>
</feature>
<evidence type="ECO:0000313" key="8">
    <source>
        <dbReference type="EMBL" id="AGK56427.1"/>
    </source>
</evidence>
<evidence type="ECO:0000256" key="1">
    <source>
        <dbReference type="ARBA" id="ARBA00010396"/>
    </source>
</evidence>
<keyword evidence="5 6" id="KW-0949">S-adenosyl-L-methionine</keyword>